<dbReference type="GO" id="GO:0051287">
    <property type="term" value="F:NAD binding"/>
    <property type="evidence" value="ECO:0007669"/>
    <property type="project" value="InterPro"/>
</dbReference>
<dbReference type="GO" id="GO:0050570">
    <property type="term" value="F:4-hydroxythreonine-4-phosphate dehydrogenase activity"/>
    <property type="evidence" value="ECO:0007669"/>
    <property type="project" value="UniProtKB-UniRule"/>
</dbReference>
<evidence type="ECO:0000256" key="1">
    <source>
        <dbReference type="ARBA" id="ARBA00022490"/>
    </source>
</evidence>
<feature type="binding site" evidence="7">
    <location>
        <position position="215"/>
    </location>
    <ligand>
        <name>a divalent metal cation</name>
        <dbReference type="ChEBI" id="CHEBI:60240"/>
        <note>ligand shared between dimeric partners</note>
    </ligand>
</feature>
<dbReference type="PANTHER" id="PTHR30004">
    <property type="entry name" value="4-HYDROXYTHREONINE-4-PHOSPHATE DEHYDROGENASE"/>
    <property type="match status" value="1"/>
</dbReference>
<evidence type="ECO:0000313" key="9">
    <source>
        <dbReference type="Proteomes" id="UP000769766"/>
    </source>
</evidence>
<comment type="subunit">
    <text evidence="7">Homodimer.</text>
</comment>
<keyword evidence="3 7" id="KW-0521">NADP</keyword>
<dbReference type="GO" id="GO:0046872">
    <property type="term" value="F:metal ion binding"/>
    <property type="evidence" value="ECO:0007669"/>
    <property type="project" value="UniProtKB-UniRule"/>
</dbReference>
<keyword evidence="4 7" id="KW-0560">Oxidoreductase</keyword>
<feature type="binding site" evidence="7">
    <location>
        <position position="270"/>
    </location>
    <ligand>
        <name>a divalent metal cation</name>
        <dbReference type="ChEBI" id="CHEBI:60240"/>
        <note>ligand shared between dimeric partners</note>
    </ligand>
</feature>
<dbReference type="GO" id="GO:0042823">
    <property type="term" value="P:pyridoxal phosphate biosynthetic process"/>
    <property type="evidence" value="ECO:0007669"/>
    <property type="project" value="UniProtKB-UniRule"/>
</dbReference>
<comment type="cofactor">
    <cofactor evidence="7">
        <name>a divalent metal cation</name>
        <dbReference type="ChEBI" id="CHEBI:60240"/>
    </cofactor>
    <text evidence="7">Binds 1 divalent metal cation per subunit.</text>
</comment>
<comment type="miscellaneous">
    <text evidence="7">The active site is located at the dimer interface.</text>
</comment>
<keyword evidence="5 7" id="KW-0520">NAD</keyword>
<comment type="subcellular location">
    <subcellularLocation>
        <location evidence="7">Cytoplasm</location>
    </subcellularLocation>
</comment>
<feature type="binding site" evidence="7">
    <location>
        <position position="140"/>
    </location>
    <ligand>
        <name>substrate</name>
    </ligand>
</feature>
<evidence type="ECO:0000256" key="4">
    <source>
        <dbReference type="ARBA" id="ARBA00023002"/>
    </source>
</evidence>
<dbReference type="InterPro" id="IPR037510">
    <property type="entry name" value="PdxA"/>
</dbReference>
<evidence type="ECO:0000256" key="7">
    <source>
        <dbReference type="HAMAP-Rule" id="MF_00536"/>
    </source>
</evidence>
<dbReference type="SUPFAM" id="SSF53659">
    <property type="entry name" value="Isocitrate/Isopropylmalate dehydrogenase-like"/>
    <property type="match status" value="1"/>
</dbReference>
<evidence type="ECO:0000256" key="2">
    <source>
        <dbReference type="ARBA" id="ARBA00022723"/>
    </source>
</evidence>
<dbReference type="Proteomes" id="UP000769766">
    <property type="component" value="Unassembled WGS sequence"/>
</dbReference>
<evidence type="ECO:0000313" key="8">
    <source>
        <dbReference type="EMBL" id="MBI2876626.1"/>
    </source>
</evidence>
<accession>A0A932CNG8</accession>
<feature type="binding site" evidence="7">
    <location>
        <position position="278"/>
    </location>
    <ligand>
        <name>substrate</name>
    </ligand>
</feature>
<feature type="binding site" evidence="7">
    <location>
        <position position="141"/>
    </location>
    <ligand>
        <name>substrate</name>
    </ligand>
</feature>
<comment type="catalytic activity">
    <reaction evidence="7">
        <text>4-(phosphooxy)-L-threonine + NAD(+) = 3-amino-2-oxopropyl phosphate + CO2 + NADH</text>
        <dbReference type="Rhea" id="RHEA:32275"/>
        <dbReference type="ChEBI" id="CHEBI:16526"/>
        <dbReference type="ChEBI" id="CHEBI:57279"/>
        <dbReference type="ChEBI" id="CHEBI:57540"/>
        <dbReference type="ChEBI" id="CHEBI:57945"/>
        <dbReference type="ChEBI" id="CHEBI:58452"/>
        <dbReference type="EC" id="1.1.1.262"/>
    </reaction>
</comment>
<comment type="function">
    <text evidence="7">Catalyzes the NAD(P)-dependent oxidation of 4-(phosphooxy)-L-threonine (HTP) into 2-amino-3-oxo-4-(phosphooxy)butyric acid which spontaneously decarboxylates to form 3-amino-2-oxopropyl phosphate (AHAP).</text>
</comment>
<name>A0A932CNG8_UNCTE</name>
<dbReference type="GO" id="GO:0005737">
    <property type="term" value="C:cytoplasm"/>
    <property type="evidence" value="ECO:0007669"/>
    <property type="project" value="UniProtKB-SubCell"/>
</dbReference>
<comment type="pathway">
    <text evidence="7">Cofactor biosynthesis; pyridoxine 5'-phosphate biosynthesis; pyridoxine 5'-phosphate from D-erythrose 4-phosphate: step 4/5.</text>
</comment>
<dbReference type="Pfam" id="PF04166">
    <property type="entry name" value="PdxA"/>
    <property type="match status" value="1"/>
</dbReference>
<keyword evidence="1 7" id="KW-0963">Cytoplasm</keyword>
<dbReference type="InterPro" id="IPR005255">
    <property type="entry name" value="PdxA_fam"/>
</dbReference>
<dbReference type="Gene3D" id="3.40.718.10">
    <property type="entry name" value="Isopropylmalate Dehydrogenase"/>
    <property type="match status" value="1"/>
</dbReference>
<evidence type="ECO:0000256" key="3">
    <source>
        <dbReference type="ARBA" id="ARBA00022857"/>
    </source>
</evidence>
<dbReference type="PANTHER" id="PTHR30004:SF6">
    <property type="entry name" value="D-THREONATE 4-PHOSPHATE DEHYDROGENASE"/>
    <property type="match status" value="1"/>
</dbReference>
<feature type="binding site" evidence="7">
    <location>
        <position position="287"/>
    </location>
    <ligand>
        <name>substrate</name>
    </ligand>
</feature>
<comment type="similarity">
    <text evidence="7">Belongs to the PdxA family.</text>
</comment>
<comment type="caution">
    <text evidence="8">The sequence shown here is derived from an EMBL/GenBank/DDBJ whole genome shotgun (WGS) entry which is preliminary data.</text>
</comment>
<dbReference type="HAMAP" id="MF_00536">
    <property type="entry name" value="PdxA"/>
    <property type="match status" value="1"/>
</dbReference>
<reference evidence="8" key="1">
    <citation type="submission" date="2020-07" db="EMBL/GenBank/DDBJ databases">
        <title>Huge and variable diversity of episymbiotic CPR bacteria and DPANN archaea in groundwater ecosystems.</title>
        <authorList>
            <person name="He C.Y."/>
            <person name="Keren R."/>
            <person name="Whittaker M."/>
            <person name="Farag I.F."/>
            <person name="Doudna J."/>
            <person name="Cate J.H.D."/>
            <person name="Banfield J.F."/>
        </authorList>
    </citation>
    <scope>NUCLEOTIDE SEQUENCE</scope>
    <source>
        <strain evidence="8">NC_groundwater_672_Ag_B-0.1um_62_36</strain>
    </source>
</reference>
<sequence>MEKLPIVAITMGDAGGIGPEILLKAAEREAFTEGCLPLVIGSWAVLQEASRRLGLPLTMRRGQPADWQSLSPGGITVLDLDNLSPDWVFQGRADPETGRAAAEYLLKAVELALAGAIDAIATAPLSKEGLNRGGYPYPGHTELLAALTQTPDYAMMMVGGAWRIVLVTTHMPLREVSASLDREKILRVIRLTHRSISALFGVARPRIAVAALNPHAGEGGLFGREELDHIVPAIEAARALGVEARGPYPADTLFQPQRSQEFDAVVVMYHDQGLIPVKMAAFGEAVNVTIGLPIIRTSVDHGTAYDIAGQGIANPTSLLAAIRLAAQMVR</sequence>
<dbReference type="EC" id="1.1.1.262" evidence="7"/>
<evidence type="ECO:0000256" key="5">
    <source>
        <dbReference type="ARBA" id="ARBA00023027"/>
    </source>
</evidence>
<protein>
    <recommendedName>
        <fullName evidence="7">4-hydroxythreonine-4-phosphate dehydrogenase</fullName>
        <ecNumber evidence="7">1.1.1.262</ecNumber>
    </recommendedName>
    <alternativeName>
        <fullName evidence="7">4-(phosphohydroxy)-L-threonine dehydrogenase</fullName>
    </alternativeName>
</protein>
<organism evidence="8 9">
    <name type="scientific">Tectimicrobiota bacterium</name>
    <dbReference type="NCBI Taxonomy" id="2528274"/>
    <lineage>
        <taxon>Bacteria</taxon>
        <taxon>Pseudomonadati</taxon>
        <taxon>Nitrospinota/Tectimicrobiota group</taxon>
        <taxon>Candidatus Tectimicrobiota</taxon>
    </lineage>
</organism>
<dbReference type="EMBL" id="JACPRF010000215">
    <property type="protein sequence ID" value="MBI2876626.1"/>
    <property type="molecule type" value="Genomic_DNA"/>
</dbReference>
<gene>
    <name evidence="7 8" type="primary">pdxA</name>
    <name evidence="8" type="ORF">HYY20_07070</name>
</gene>
<evidence type="ECO:0000256" key="6">
    <source>
        <dbReference type="ARBA" id="ARBA00023096"/>
    </source>
</evidence>
<feature type="binding site" evidence="7">
    <location>
        <position position="296"/>
    </location>
    <ligand>
        <name>substrate</name>
    </ligand>
</feature>
<dbReference type="AlphaFoldDB" id="A0A932CNG8"/>
<dbReference type="NCBIfam" id="TIGR00557">
    <property type="entry name" value="pdxA"/>
    <property type="match status" value="1"/>
</dbReference>
<feature type="binding site" evidence="7">
    <location>
        <position position="170"/>
    </location>
    <ligand>
        <name>a divalent metal cation</name>
        <dbReference type="ChEBI" id="CHEBI:60240"/>
        <note>ligand shared between dimeric partners</note>
    </ligand>
</feature>
<dbReference type="GO" id="GO:0008615">
    <property type="term" value="P:pyridoxine biosynthetic process"/>
    <property type="evidence" value="ECO:0007669"/>
    <property type="project" value="UniProtKB-UniRule"/>
</dbReference>
<keyword evidence="2 7" id="KW-0479">Metal-binding</keyword>
<keyword evidence="6 7" id="KW-0664">Pyridoxine biosynthesis</keyword>
<proteinExistence type="inferred from homology"/>